<feature type="region of interest" description="Disordered" evidence="9">
    <location>
        <begin position="50"/>
        <end position="163"/>
    </location>
</feature>
<comment type="caution">
    <text evidence="11">The sequence shown here is derived from an EMBL/GenBank/DDBJ whole genome shotgun (WGS) entry which is preliminary data.</text>
</comment>
<dbReference type="SMART" id="SM00220">
    <property type="entry name" value="S_TKc"/>
    <property type="match status" value="1"/>
</dbReference>
<evidence type="ECO:0000256" key="7">
    <source>
        <dbReference type="ARBA" id="ARBA00047899"/>
    </source>
</evidence>
<keyword evidence="5" id="KW-0418">Kinase</keyword>
<evidence type="ECO:0000313" key="12">
    <source>
        <dbReference type="Proteomes" id="UP000673691"/>
    </source>
</evidence>
<protein>
    <recommendedName>
        <fullName evidence="1">non-specific serine/threonine protein kinase</fullName>
        <ecNumber evidence="1">2.7.11.1</ecNumber>
    </recommendedName>
</protein>
<evidence type="ECO:0000256" key="8">
    <source>
        <dbReference type="ARBA" id="ARBA00048679"/>
    </source>
</evidence>
<dbReference type="EC" id="2.7.11.1" evidence="1"/>
<dbReference type="InterPro" id="IPR008271">
    <property type="entry name" value="Ser/Thr_kinase_AS"/>
</dbReference>
<keyword evidence="6" id="KW-0067">ATP-binding</keyword>
<feature type="non-terminal residue" evidence="11">
    <location>
        <position position="425"/>
    </location>
</feature>
<dbReference type="InterPro" id="IPR050236">
    <property type="entry name" value="Ser_Thr_kinase_AGC"/>
</dbReference>
<gene>
    <name evidence="11" type="ORF">BJ554DRAFT_6278</name>
</gene>
<feature type="compositionally biased region" description="Low complexity" evidence="9">
    <location>
        <begin position="116"/>
        <end position="136"/>
    </location>
</feature>
<dbReference type="PROSITE" id="PS00108">
    <property type="entry name" value="PROTEIN_KINASE_ST"/>
    <property type="match status" value="1"/>
</dbReference>
<dbReference type="InterPro" id="IPR000719">
    <property type="entry name" value="Prot_kinase_dom"/>
</dbReference>
<dbReference type="OrthoDB" id="63267at2759"/>
<evidence type="ECO:0000259" key="10">
    <source>
        <dbReference type="PROSITE" id="PS50011"/>
    </source>
</evidence>
<dbReference type="Pfam" id="PF00069">
    <property type="entry name" value="Pkinase"/>
    <property type="match status" value="1"/>
</dbReference>
<evidence type="ECO:0000256" key="2">
    <source>
        <dbReference type="ARBA" id="ARBA00022527"/>
    </source>
</evidence>
<evidence type="ECO:0000256" key="9">
    <source>
        <dbReference type="SAM" id="MobiDB-lite"/>
    </source>
</evidence>
<dbReference type="Gene3D" id="1.10.510.10">
    <property type="entry name" value="Transferase(Phosphotransferase) domain 1"/>
    <property type="match status" value="1"/>
</dbReference>
<name>A0A8H8DKT6_9FUNG</name>
<comment type="catalytic activity">
    <reaction evidence="8">
        <text>L-seryl-[protein] + ATP = O-phospho-L-seryl-[protein] + ADP + H(+)</text>
        <dbReference type="Rhea" id="RHEA:17989"/>
        <dbReference type="Rhea" id="RHEA-COMP:9863"/>
        <dbReference type="Rhea" id="RHEA-COMP:11604"/>
        <dbReference type="ChEBI" id="CHEBI:15378"/>
        <dbReference type="ChEBI" id="CHEBI:29999"/>
        <dbReference type="ChEBI" id="CHEBI:30616"/>
        <dbReference type="ChEBI" id="CHEBI:83421"/>
        <dbReference type="ChEBI" id="CHEBI:456216"/>
        <dbReference type="EC" id="2.7.11.1"/>
    </reaction>
</comment>
<reference evidence="11 12" key="1">
    <citation type="journal article" name="Sci. Rep.">
        <title>Genome-scale phylogenetic analyses confirm Olpidium as the closest living zoosporic fungus to the non-flagellated, terrestrial fungi.</title>
        <authorList>
            <person name="Chang Y."/>
            <person name="Rochon D."/>
            <person name="Sekimoto S."/>
            <person name="Wang Y."/>
            <person name="Chovatia M."/>
            <person name="Sandor L."/>
            <person name="Salamov A."/>
            <person name="Grigoriev I.V."/>
            <person name="Stajich J.E."/>
            <person name="Spatafora J.W."/>
        </authorList>
    </citation>
    <scope>NUCLEOTIDE SEQUENCE [LARGE SCALE GENOMIC DNA]</scope>
    <source>
        <strain evidence="11">S191</strain>
    </source>
</reference>
<evidence type="ECO:0000256" key="6">
    <source>
        <dbReference type="ARBA" id="ARBA00022840"/>
    </source>
</evidence>
<dbReference type="Gene3D" id="3.30.200.20">
    <property type="entry name" value="Phosphorylase Kinase, domain 1"/>
    <property type="match status" value="1"/>
</dbReference>
<feature type="domain" description="Protein kinase" evidence="10">
    <location>
        <begin position="234"/>
        <end position="425"/>
    </location>
</feature>
<evidence type="ECO:0000256" key="5">
    <source>
        <dbReference type="ARBA" id="ARBA00022777"/>
    </source>
</evidence>
<dbReference type="PANTHER" id="PTHR24356:SF390">
    <property type="entry name" value="PROTEIN KINASE C, BRAIN ISOZYME-RELATED"/>
    <property type="match status" value="1"/>
</dbReference>
<keyword evidence="2" id="KW-0723">Serine/threonine-protein kinase</keyword>
<accession>A0A8H8DKT6</accession>
<feature type="compositionally biased region" description="Low complexity" evidence="9">
    <location>
        <begin position="143"/>
        <end position="160"/>
    </location>
</feature>
<keyword evidence="4" id="KW-0547">Nucleotide-binding</keyword>
<dbReference type="GO" id="GO:0004674">
    <property type="term" value="F:protein serine/threonine kinase activity"/>
    <property type="evidence" value="ECO:0007669"/>
    <property type="project" value="UniProtKB-KW"/>
</dbReference>
<proteinExistence type="predicted"/>
<evidence type="ECO:0000256" key="1">
    <source>
        <dbReference type="ARBA" id="ARBA00012513"/>
    </source>
</evidence>
<comment type="catalytic activity">
    <reaction evidence="7">
        <text>L-threonyl-[protein] + ATP = O-phospho-L-threonyl-[protein] + ADP + H(+)</text>
        <dbReference type="Rhea" id="RHEA:46608"/>
        <dbReference type="Rhea" id="RHEA-COMP:11060"/>
        <dbReference type="Rhea" id="RHEA-COMP:11605"/>
        <dbReference type="ChEBI" id="CHEBI:15378"/>
        <dbReference type="ChEBI" id="CHEBI:30013"/>
        <dbReference type="ChEBI" id="CHEBI:30616"/>
        <dbReference type="ChEBI" id="CHEBI:61977"/>
        <dbReference type="ChEBI" id="CHEBI:456216"/>
        <dbReference type="EC" id="2.7.11.1"/>
    </reaction>
</comment>
<dbReference type="InterPro" id="IPR011009">
    <property type="entry name" value="Kinase-like_dom_sf"/>
</dbReference>
<dbReference type="PROSITE" id="PS50011">
    <property type="entry name" value="PROTEIN_KINASE_DOM"/>
    <property type="match status" value="1"/>
</dbReference>
<dbReference type="GO" id="GO:0005524">
    <property type="term" value="F:ATP binding"/>
    <property type="evidence" value="ECO:0007669"/>
    <property type="project" value="UniProtKB-KW"/>
</dbReference>
<evidence type="ECO:0000313" key="11">
    <source>
        <dbReference type="EMBL" id="KAG5461512.1"/>
    </source>
</evidence>
<keyword evidence="12" id="KW-1185">Reference proteome</keyword>
<dbReference type="AlphaFoldDB" id="A0A8H8DKT6"/>
<feature type="region of interest" description="Disordered" evidence="9">
    <location>
        <begin position="194"/>
        <end position="215"/>
    </location>
</feature>
<sequence>MPVVANAGASAAAAAAAVRVAVGGGAAAAACAPFAADSASALACEEVPDRGPARATTTFPPASASGHPAQEAGFPGGGRRVSRRRRGNEGPVRIGAKDGSARRDRPPGGRGNADGPNAASAAVCPVPARPAPVRANTSKPDQAALSPASSLTSPHPSPAARFTAAPLPDKIVLPLALGTIEEVTADTPACGLCPRLERTDDDAGTGGEREPVPPDGVVALSNRNRAEHQVVEDFTLLRVLGKGCMGKLTRSHCALLAPARLPNLRVLGQVFLAQERSTDRLFALKAIKKEWVLAKKEIRHALSEREILAKVARISHPFLIRLHRSFQSNNQLFLVLDYYGGGDIATQLARQGRFHPDRARFYAAEILLGIEELHRLGIVYRDLKPENILMSLDGHVVLVGGVLPCQTVGIFRMCRRWAQLSLCLM</sequence>
<evidence type="ECO:0000256" key="3">
    <source>
        <dbReference type="ARBA" id="ARBA00022679"/>
    </source>
</evidence>
<keyword evidence="3" id="KW-0808">Transferase</keyword>
<dbReference type="GO" id="GO:0035556">
    <property type="term" value="P:intracellular signal transduction"/>
    <property type="evidence" value="ECO:0007669"/>
    <property type="project" value="TreeGrafter"/>
</dbReference>
<dbReference type="PANTHER" id="PTHR24356">
    <property type="entry name" value="SERINE/THREONINE-PROTEIN KINASE"/>
    <property type="match status" value="1"/>
</dbReference>
<dbReference type="EMBL" id="JAEFCI010003533">
    <property type="protein sequence ID" value="KAG5461512.1"/>
    <property type="molecule type" value="Genomic_DNA"/>
</dbReference>
<dbReference type="Proteomes" id="UP000673691">
    <property type="component" value="Unassembled WGS sequence"/>
</dbReference>
<dbReference type="SUPFAM" id="SSF56112">
    <property type="entry name" value="Protein kinase-like (PK-like)"/>
    <property type="match status" value="1"/>
</dbReference>
<feature type="compositionally biased region" description="Basic and acidic residues" evidence="9">
    <location>
        <begin position="95"/>
        <end position="107"/>
    </location>
</feature>
<organism evidence="11 12">
    <name type="scientific">Olpidium bornovanus</name>
    <dbReference type="NCBI Taxonomy" id="278681"/>
    <lineage>
        <taxon>Eukaryota</taxon>
        <taxon>Fungi</taxon>
        <taxon>Fungi incertae sedis</taxon>
        <taxon>Olpidiomycota</taxon>
        <taxon>Olpidiomycotina</taxon>
        <taxon>Olpidiomycetes</taxon>
        <taxon>Olpidiales</taxon>
        <taxon>Olpidiaceae</taxon>
        <taxon>Olpidium</taxon>
    </lineage>
</organism>
<evidence type="ECO:0000256" key="4">
    <source>
        <dbReference type="ARBA" id="ARBA00022741"/>
    </source>
</evidence>